<dbReference type="Gene3D" id="3.40.50.10140">
    <property type="entry name" value="Toll/interleukin-1 receptor homology (TIR) domain"/>
    <property type="match status" value="1"/>
</dbReference>
<evidence type="ECO:0000313" key="3">
    <source>
        <dbReference type="Proteomes" id="UP000001494"/>
    </source>
</evidence>
<dbReference type="GO" id="GO:0007165">
    <property type="term" value="P:signal transduction"/>
    <property type="evidence" value="ECO:0007669"/>
    <property type="project" value="InterPro"/>
</dbReference>
<dbReference type="EMBL" id="CP002853">
    <property type="protein sequence ID" value="AEH63620.1"/>
    <property type="molecule type" value="Genomic_DNA"/>
</dbReference>
<proteinExistence type="predicted"/>
<accession>A0A0H3G4R7</accession>
<dbReference type="SUPFAM" id="SSF48452">
    <property type="entry name" value="TPR-like"/>
    <property type="match status" value="1"/>
</dbReference>
<dbReference type="eggNOG" id="COG0457">
    <property type="taxonomic scope" value="Bacteria"/>
</dbReference>
<dbReference type="SUPFAM" id="SSF52200">
    <property type="entry name" value="Toll/Interleukin receptor TIR domain"/>
    <property type="match status" value="1"/>
</dbReference>
<dbReference type="RefSeq" id="WP_014466428.1">
    <property type="nucleotide sequence ID" value="NC_017181.1"/>
</dbReference>
<dbReference type="Pfam" id="PF13676">
    <property type="entry name" value="TIR_2"/>
    <property type="match status" value="1"/>
</dbReference>
<evidence type="ECO:0000313" key="2">
    <source>
        <dbReference type="EMBL" id="AEH63620.1"/>
    </source>
</evidence>
<dbReference type="InterPro" id="IPR035897">
    <property type="entry name" value="Toll_tir_struct_dom_sf"/>
</dbReference>
<gene>
    <name evidence="2" type="ordered locus">Zmob_1828</name>
</gene>
<organism evidence="2 3">
    <name type="scientific">Zymomonas mobilis subsp. mobilis (strain ATCC 10988 / DSM 424 / LMG 404 / NCIMB 8938 / NRRL B-806 / ZM1)</name>
    <dbReference type="NCBI Taxonomy" id="555217"/>
    <lineage>
        <taxon>Bacteria</taxon>
        <taxon>Pseudomonadati</taxon>
        <taxon>Pseudomonadota</taxon>
        <taxon>Alphaproteobacteria</taxon>
        <taxon>Sphingomonadales</taxon>
        <taxon>Zymomonadaceae</taxon>
        <taxon>Zymomonas</taxon>
    </lineage>
</organism>
<geneLocation type="plasmid" evidence="2 3">
    <name>pZMOB03</name>
</geneLocation>
<name>A0A0H3G4R7_ZYMMA</name>
<dbReference type="KEGG" id="zmm:Zmob_1828"/>
<evidence type="ECO:0000259" key="1">
    <source>
        <dbReference type="PROSITE" id="PS50104"/>
    </source>
</evidence>
<protein>
    <recommendedName>
        <fullName evidence="1">TIR domain-containing protein</fullName>
    </recommendedName>
</protein>
<sequence length="839" mass="95652">MRAFLSHSSKDKGYVQAVKDNLRPGNYEFDSQTFDEGGLNSDEILKALNRCDLFCLFLSKDALNSGYVNFEIAFSRELIASGKISRVLTICLDEDVFNSAKDFIKHYNMVRRSSSPESTARLIEGKLISSNHSKRIKSHPFVGRETELKILEKQANNLDKPRIKALYVSGNSGSGRRTVAKKFFQNQYPEIGAIPPTVELDNFDGYDDIYRAIISSLNPSISIPDLKDLIEGFQNADNKRKSQIIADKINEIVHDRETLYVFDGGGVLREDGSFQPEIESILDRVVDRPHPPVVFISPRMIPKRLRRAADDLAYLSVSALTREDTERLITGLLKECDVRVKSGQLEKLVDIADQHPFNIYRMVDLVSETSVDLFLSNPRDFIEWKHKQTSEYLRSANLNSLDLKILSVFSIAPELDFTSLSDVLSEVDSSEISGSVQKMLDLNIVRVEDERISISPALRIASERDPRTELKSQERTRIMRSLSRSLELRIEDGEAPITLLESAILMTLERDEPTSKLMEAFILPSHRVWLAKKHYDARRWKDAIRMAREAIEGHGRLSRSGAIAACRYLGLAAARINDQSTFNFGITQLKNLADDDASEAIVHFLNGFNLRLQGKLTEARETLISAYKLSQTNRATSRELASVCLSLDLPEEAESYAREAYEAAKANPFIIDIFISCLIRNKKKLCKRDPEVLELLDSLQQLDEEEGRSFHATRLAEIEYFYGDNREALRLVLEALKKTPSLFAPLELYAKILLKDRNFSRAIEQINIARRIVMDRSTFDLRANYRPFLQLEANYYLNIGDFDSARNIYQDVKFFSNLDRETLNKEIETIQSYKKGRSE</sequence>
<dbReference type="Gene3D" id="1.25.40.10">
    <property type="entry name" value="Tetratricopeptide repeat domain"/>
    <property type="match status" value="2"/>
</dbReference>
<dbReference type="AlphaFoldDB" id="A0A0H3G4R7"/>
<dbReference type="SUPFAM" id="SSF52540">
    <property type="entry name" value="P-loop containing nucleoside triphosphate hydrolases"/>
    <property type="match status" value="1"/>
</dbReference>
<dbReference type="InterPro" id="IPR027417">
    <property type="entry name" value="P-loop_NTPase"/>
</dbReference>
<dbReference type="InterPro" id="IPR000157">
    <property type="entry name" value="TIR_dom"/>
</dbReference>
<keyword evidence="2" id="KW-0614">Plasmid</keyword>
<reference evidence="2 3" key="1">
    <citation type="journal article" date="2011" name="J. Bacteriol.">
        <title>Genome sequence of the ethanol-producing Zymomonas mobilis subsp. mobilis lectotype strain ATCC 10988.</title>
        <authorList>
            <person name="Pappas K.M."/>
            <person name="Kouvelis V.N."/>
            <person name="Saunders E."/>
            <person name="Brettin T.S."/>
            <person name="Bruce D."/>
            <person name="Detter C."/>
            <person name="Balakireva M."/>
            <person name="Han C.S."/>
            <person name="Savvakis G."/>
            <person name="Kyrpides N.C."/>
            <person name="Typas M.A."/>
        </authorList>
    </citation>
    <scope>NUCLEOTIDE SEQUENCE [LARGE SCALE GENOMIC DNA]</scope>
    <source>
        <strain evidence="3">ATCC 10988 / DSM 424 / CCUG 17860 / LMG 404 / NCIMB 8938 / NRRL B-806 / ZM1</strain>
        <plasmid evidence="2">pZMOB03</plasmid>
    </source>
</reference>
<feature type="domain" description="TIR" evidence="1">
    <location>
        <begin position="1"/>
        <end position="127"/>
    </location>
</feature>
<dbReference type="InterPro" id="IPR011990">
    <property type="entry name" value="TPR-like_helical_dom_sf"/>
</dbReference>
<dbReference type="HOGENOM" id="CLU_343491_0_0_5"/>
<dbReference type="OrthoDB" id="8435646at2"/>
<dbReference type="Proteomes" id="UP000001494">
    <property type="component" value="Plasmid pZMOB03"/>
</dbReference>
<dbReference type="PROSITE" id="PS50104">
    <property type="entry name" value="TIR"/>
    <property type="match status" value="1"/>
</dbReference>